<organism evidence="9 10">
    <name type="scientific">Paenibacillus glucanolyticus</name>
    <dbReference type="NCBI Taxonomy" id="59843"/>
    <lineage>
        <taxon>Bacteria</taxon>
        <taxon>Bacillati</taxon>
        <taxon>Bacillota</taxon>
        <taxon>Bacilli</taxon>
        <taxon>Bacillales</taxon>
        <taxon>Paenibacillaceae</taxon>
        <taxon>Paenibacillus</taxon>
    </lineage>
</organism>
<comment type="catalytic activity">
    <reaction evidence="7">
        <text>3',5'-cyclic UMP + H2O = UMP + H(+)</text>
        <dbReference type="Rhea" id="RHEA:70575"/>
        <dbReference type="ChEBI" id="CHEBI:15377"/>
        <dbReference type="ChEBI" id="CHEBI:15378"/>
        <dbReference type="ChEBI" id="CHEBI:57865"/>
        <dbReference type="ChEBI" id="CHEBI:184387"/>
    </reaction>
    <physiologicalReaction direction="left-to-right" evidence="7">
        <dbReference type="Rhea" id="RHEA:70576"/>
    </physiologicalReaction>
</comment>
<dbReference type="InterPro" id="IPR051453">
    <property type="entry name" value="MBL_Glyoxalase_II"/>
</dbReference>
<evidence type="ECO:0000256" key="3">
    <source>
        <dbReference type="ARBA" id="ARBA00022801"/>
    </source>
</evidence>
<evidence type="ECO:0000259" key="8">
    <source>
        <dbReference type="SMART" id="SM00849"/>
    </source>
</evidence>
<dbReference type="SUPFAM" id="SSF56281">
    <property type="entry name" value="Metallo-hydrolase/oxidoreductase"/>
    <property type="match status" value="1"/>
</dbReference>
<evidence type="ECO:0000256" key="2">
    <source>
        <dbReference type="ARBA" id="ARBA00022723"/>
    </source>
</evidence>
<comment type="catalytic activity">
    <reaction evidence="5">
        <text>3',5'-cyclic CMP + H2O = CMP + H(+)</text>
        <dbReference type="Rhea" id="RHEA:72675"/>
        <dbReference type="ChEBI" id="CHEBI:15377"/>
        <dbReference type="ChEBI" id="CHEBI:15378"/>
        <dbReference type="ChEBI" id="CHEBI:58003"/>
        <dbReference type="ChEBI" id="CHEBI:60377"/>
    </reaction>
    <physiologicalReaction direction="left-to-right" evidence="5">
        <dbReference type="Rhea" id="RHEA:72676"/>
    </physiologicalReaction>
</comment>
<dbReference type="Gene3D" id="3.60.15.10">
    <property type="entry name" value="Ribonuclease Z/Hydroxyacylglutathione hydrolase-like"/>
    <property type="match status" value="1"/>
</dbReference>
<sequence length="212" mass="23356">MTLHIETFNLGPLQTNAYLLTGPVEGKAVIIDPGMNPGPLLKRIADLEIEAILLTHAHFDHMGGVEEIRKLKGCPVYLHSIESDWLTNPKLNGSLMWPQVSAPLSTEPAEFDLEDGLELQLVGHTFKVYHTPGHSPGSVSFRSGNDLFSGDVLFRLGVGRTDLPGGRERDLVDSIQNTLYTFPDEVVVYPGHGPRTTIGYEKQRNPYVSASR</sequence>
<evidence type="ECO:0000256" key="7">
    <source>
        <dbReference type="ARBA" id="ARBA00048505"/>
    </source>
</evidence>
<evidence type="ECO:0000256" key="5">
    <source>
        <dbReference type="ARBA" id="ARBA00034221"/>
    </source>
</evidence>
<dbReference type="GeneID" id="97553332"/>
<dbReference type="CDD" id="cd06262">
    <property type="entry name" value="metallo-hydrolase-like_MBL-fold"/>
    <property type="match status" value="1"/>
</dbReference>
<reference evidence="9" key="1">
    <citation type="journal article" date="2016" name="Genome Announc.">
        <title>Draft genomes of two strains of Paenibacillus glucanolyticus with capability to degrade lignocellulose.</title>
        <authorList>
            <person name="Mathews S.L."/>
            <person name="Pawlak J."/>
            <person name="Grunden A.M."/>
        </authorList>
    </citation>
    <scope>NUCLEOTIDE SEQUENCE [LARGE SCALE GENOMIC DNA]</scope>
    <source>
        <strain evidence="9">SLM1</strain>
    </source>
</reference>
<dbReference type="InterPro" id="IPR036866">
    <property type="entry name" value="RibonucZ/Hydroxyglut_hydro"/>
</dbReference>
<name>A0A163HAH3_9BACL</name>
<proteinExistence type="predicted"/>
<keyword evidence="4" id="KW-0862">Zinc</keyword>
<dbReference type="GO" id="GO:0016787">
    <property type="term" value="F:hydrolase activity"/>
    <property type="evidence" value="ECO:0007669"/>
    <property type="project" value="UniProtKB-KW"/>
</dbReference>
<dbReference type="RefSeq" id="WP_063477770.1">
    <property type="nucleotide sequence ID" value="NZ_CP147845.1"/>
</dbReference>
<dbReference type="SMART" id="SM00849">
    <property type="entry name" value="Lactamase_B"/>
    <property type="match status" value="1"/>
</dbReference>
<dbReference type="InterPro" id="IPR001279">
    <property type="entry name" value="Metallo-B-lactamas"/>
</dbReference>
<evidence type="ECO:0000256" key="4">
    <source>
        <dbReference type="ARBA" id="ARBA00022833"/>
    </source>
</evidence>
<protein>
    <submittedName>
        <fullName evidence="9">Metal-binding protein</fullName>
    </submittedName>
</protein>
<keyword evidence="3" id="KW-0378">Hydrolase</keyword>
<dbReference type="PANTHER" id="PTHR46233:SF3">
    <property type="entry name" value="HYDROXYACYLGLUTATHIONE HYDROLASE GLOC"/>
    <property type="match status" value="1"/>
</dbReference>
<evidence type="ECO:0000256" key="6">
    <source>
        <dbReference type="ARBA" id="ARBA00034301"/>
    </source>
</evidence>
<comment type="caution">
    <text evidence="9">The sequence shown here is derived from an EMBL/GenBank/DDBJ whole genome shotgun (WGS) entry which is preliminary data.</text>
</comment>
<evidence type="ECO:0000313" key="9">
    <source>
        <dbReference type="EMBL" id="KZS45397.1"/>
    </source>
</evidence>
<gene>
    <name evidence="9" type="ORF">AWU65_05415</name>
</gene>
<comment type="cofactor">
    <cofactor evidence="1">
        <name>Zn(2+)</name>
        <dbReference type="ChEBI" id="CHEBI:29105"/>
    </cofactor>
</comment>
<keyword evidence="2" id="KW-0479">Metal-binding</keyword>
<keyword evidence="10" id="KW-1185">Reference proteome</keyword>
<dbReference type="PANTHER" id="PTHR46233">
    <property type="entry name" value="HYDROXYACYLGLUTATHIONE HYDROLASE GLOC"/>
    <property type="match status" value="1"/>
</dbReference>
<evidence type="ECO:0000256" key="1">
    <source>
        <dbReference type="ARBA" id="ARBA00001947"/>
    </source>
</evidence>
<accession>A0A163HAH3</accession>
<comment type="function">
    <text evidence="6">Counteracts the endogenous Pycsar antiviral defense system. Phosphodiesterase that enables metal-dependent hydrolysis of host cyclic nucleotide Pycsar defense signals such as cCMP and cUMP.</text>
</comment>
<dbReference type="STRING" id="59843.A3958_05410"/>
<dbReference type="EMBL" id="LWMH01000001">
    <property type="protein sequence ID" value="KZS45397.1"/>
    <property type="molecule type" value="Genomic_DNA"/>
</dbReference>
<dbReference type="Pfam" id="PF00753">
    <property type="entry name" value="Lactamase_B"/>
    <property type="match status" value="1"/>
</dbReference>
<dbReference type="GO" id="GO:0046872">
    <property type="term" value="F:metal ion binding"/>
    <property type="evidence" value="ECO:0007669"/>
    <property type="project" value="UniProtKB-KW"/>
</dbReference>
<dbReference type="OrthoDB" id="9802248at2"/>
<dbReference type="Proteomes" id="UP000076796">
    <property type="component" value="Unassembled WGS sequence"/>
</dbReference>
<dbReference type="AlphaFoldDB" id="A0A163HAH3"/>
<evidence type="ECO:0000313" key="10">
    <source>
        <dbReference type="Proteomes" id="UP000076796"/>
    </source>
</evidence>
<feature type="domain" description="Metallo-beta-lactamase" evidence="8">
    <location>
        <begin position="14"/>
        <end position="192"/>
    </location>
</feature>